<proteinExistence type="predicted"/>
<organism evidence="1 2">
    <name type="scientific">Dermacentor silvarum</name>
    <name type="common">Tick</name>
    <dbReference type="NCBI Taxonomy" id="543639"/>
    <lineage>
        <taxon>Eukaryota</taxon>
        <taxon>Metazoa</taxon>
        <taxon>Ecdysozoa</taxon>
        <taxon>Arthropoda</taxon>
        <taxon>Chelicerata</taxon>
        <taxon>Arachnida</taxon>
        <taxon>Acari</taxon>
        <taxon>Parasitiformes</taxon>
        <taxon>Ixodida</taxon>
        <taxon>Ixodoidea</taxon>
        <taxon>Ixodidae</taxon>
        <taxon>Rhipicephalinae</taxon>
        <taxon>Dermacentor</taxon>
    </lineage>
</organism>
<dbReference type="EMBL" id="CM023470">
    <property type="protein sequence ID" value="KAH7980648.1"/>
    <property type="molecule type" value="Genomic_DNA"/>
</dbReference>
<protein>
    <submittedName>
        <fullName evidence="1">Uncharacterized protein</fullName>
    </submittedName>
</protein>
<keyword evidence="2" id="KW-1185">Reference proteome</keyword>
<evidence type="ECO:0000313" key="1">
    <source>
        <dbReference type="EMBL" id="KAH7980648.1"/>
    </source>
</evidence>
<sequence>MAQNRKRRYNDADSSSFKRRRLDPRSLVGQIEVAVRVRWLNEREADAVSVVGLVDERCLLFDPKAEAEPFYIQGQQAHGGLLKHTRTKASCSPRSLTERKASRTCSSTPPRTC</sequence>
<comment type="caution">
    <text evidence="1">The sequence shown here is derived from an EMBL/GenBank/DDBJ whole genome shotgun (WGS) entry which is preliminary data.</text>
</comment>
<dbReference type="Proteomes" id="UP000821865">
    <property type="component" value="Chromosome 1"/>
</dbReference>
<name>A0ACB8E1Z5_DERSI</name>
<evidence type="ECO:0000313" key="2">
    <source>
        <dbReference type="Proteomes" id="UP000821865"/>
    </source>
</evidence>
<reference evidence="1" key="1">
    <citation type="submission" date="2020-05" db="EMBL/GenBank/DDBJ databases">
        <title>Large-scale comparative analyses of tick genomes elucidate their genetic diversity and vector capacities.</title>
        <authorList>
            <person name="Jia N."/>
            <person name="Wang J."/>
            <person name="Shi W."/>
            <person name="Du L."/>
            <person name="Sun Y."/>
            <person name="Zhan W."/>
            <person name="Jiang J."/>
            <person name="Wang Q."/>
            <person name="Zhang B."/>
            <person name="Ji P."/>
            <person name="Sakyi L.B."/>
            <person name="Cui X."/>
            <person name="Yuan T."/>
            <person name="Jiang B."/>
            <person name="Yang W."/>
            <person name="Lam T.T.-Y."/>
            <person name="Chang Q."/>
            <person name="Ding S."/>
            <person name="Wang X."/>
            <person name="Zhu J."/>
            <person name="Ruan X."/>
            <person name="Zhao L."/>
            <person name="Wei J."/>
            <person name="Que T."/>
            <person name="Du C."/>
            <person name="Cheng J."/>
            <person name="Dai P."/>
            <person name="Han X."/>
            <person name="Huang E."/>
            <person name="Gao Y."/>
            <person name="Liu J."/>
            <person name="Shao H."/>
            <person name="Ye R."/>
            <person name="Li L."/>
            <person name="Wei W."/>
            <person name="Wang X."/>
            <person name="Wang C."/>
            <person name="Yang T."/>
            <person name="Huo Q."/>
            <person name="Li W."/>
            <person name="Guo W."/>
            <person name="Chen H."/>
            <person name="Zhou L."/>
            <person name="Ni X."/>
            <person name="Tian J."/>
            <person name="Zhou Y."/>
            <person name="Sheng Y."/>
            <person name="Liu T."/>
            <person name="Pan Y."/>
            <person name="Xia L."/>
            <person name="Li J."/>
            <person name="Zhao F."/>
            <person name="Cao W."/>
        </authorList>
    </citation>
    <scope>NUCLEOTIDE SEQUENCE</scope>
    <source>
        <tissue evidence="1">Larvae</tissue>
    </source>
</reference>
<gene>
    <name evidence="1" type="ORF">HPB49_017912</name>
</gene>
<accession>A0ACB8E1Z5</accession>